<dbReference type="SUPFAM" id="SSF52058">
    <property type="entry name" value="L domain-like"/>
    <property type="match status" value="1"/>
</dbReference>
<comment type="caution">
    <text evidence="1">The sequence shown here is derived from an EMBL/GenBank/DDBJ whole genome shotgun (WGS) entry which is preliminary data.</text>
</comment>
<evidence type="ECO:0008006" key="2">
    <source>
        <dbReference type="Google" id="ProtNLM"/>
    </source>
</evidence>
<gene>
    <name evidence="1" type="ORF">LCGC14_0888790</name>
</gene>
<proteinExistence type="predicted"/>
<accession>A0A0F9RJ51</accession>
<dbReference type="Gene3D" id="3.80.10.10">
    <property type="entry name" value="Ribonuclease Inhibitor"/>
    <property type="match status" value="1"/>
</dbReference>
<sequence length="54" mass="6190">MLKNLKISNNKLKSIPTTMENLHLLKSLNLKTTHQIIIPENVKKLKLEGLDIIL</sequence>
<evidence type="ECO:0000313" key="1">
    <source>
        <dbReference type="EMBL" id="KKN25046.1"/>
    </source>
</evidence>
<organism evidence="1">
    <name type="scientific">marine sediment metagenome</name>
    <dbReference type="NCBI Taxonomy" id="412755"/>
    <lineage>
        <taxon>unclassified sequences</taxon>
        <taxon>metagenomes</taxon>
        <taxon>ecological metagenomes</taxon>
    </lineage>
</organism>
<reference evidence="1" key="1">
    <citation type="journal article" date="2015" name="Nature">
        <title>Complex archaea that bridge the gap between prokaryotes and eukaryotes.</title>
        <authorList>
            <person name="Spang A."/>
            <person name="Saw J.H."/>
            <person name="Jorgensen S.L."/>
            <person name="Zaremba-Niedzwiedzka K."/>
            <person name="Martijn J."/>
            <person name="Lind A.E."/>
            <person name="van Eijk R."/>
            <person name="Schleper C."/>
            <person name="Guy L."/>
            <person name="Ettema T.J."/>
        </authorList>
    </citation>
    <scope>NUCLEOTIDE SEQUENCE</scope>
</reference>
<protein>
    <recommendedName>
        <fullName evidence="2">Leucine-rich repeat domain-containing protein</fullName>
    </recommendedName>
</protein>
<dbReference type="EMBL" id="LAZR01002834">
    <property type="protein sequence ID" value="KKN25046.1"/>
    <property type="molecule type" value="Genomic_DNA"/>
</dbReference>
<dbReference type="AlphaFoldDB" id="A0A0F9RJ51"/>
<dbReference type="InterPro" id="IPR032675">
    <property type="entry name" value="LRR_dom_sf"/>
</dbReference>
<name>A0A0F9RJ51_9ZZZZ</name>